<dbReference type="PANTHER" id="PTHR20857">
    <property type="entry name" value="THIAMINE-PHOSPHATE PYROPHOSPHORYLASE"/>
    <property type="match status" value="1"/>
</dbReference>
<name>A0A2S9KDX2_9BURK</name>
<accession>A0A2S9KDX2</accession>
<feature type="domain" description="Thiamine phosphate synthase/TenI" evidence="3">
    <location>
        <begin position="112"/>
        <end position="283"/>
    </location>
</feature>
<dbReference type="RefSeq" id="WP_105729618.1">
    <property type="nucleotide sequence ID" value="NZ_PVLR01000024.1"/>
</dbReference>
<sequence>MSTPLELMQQILRHHAALGLDSNADRQAVPADASPYAVCYAAARRLGFIPTDAEVVASAWQRQSERTGRFATECWPCDPLDFGIAEQPGQGVAGPAFAPCPHELGLYAVLPSAEWVGRIARAGLPTVQLRFKSQDGAAVRAEIRTAVAAVQGTASLLFINDHWREAIAAGAYGVHLGQEDLDQLSAAELGEIRDAGLRLGLSTHGYAEMLRADAVNPSYLALGAVFPTTLKAMVTPPQGTGRLQAYARLMRTRSLVAIGGISAEQLPEIAASGVGSVAVVRAITGAEQPEASAAALLQRWEALQKI</sequence>
<dbReference type="GO" id="GO:0005737">
    <property type="term" value="C:cytoplasm"/>
    <property type="evidence" value="ECO:0007669"/>
    <property type="project" value="TreeGrafter"/>
</dbReference>
<keyword evidence="2" id="KW-0784">Thiamine biosynthesis</keyword>
<evidence type="ECO:0000256" key="2">
    <source>
        <dbReference type="ARBA" id="ARBA00022977"/>
    </source>
</evidence>
<evidence type="ECO:0000313" key="5">
    <source>
        <dbReference type="Proteomes" id="UP000238326"/>
    </source>
</evidence>
<gene>
    <name evidence="4" type="ORF">C6P61_09105</name>
</gene>
<comment type="pathway">
    <text evidence="1">Cofactor biosynthesis; thiamine diphosphate biosynthesis.</text>
</comment>
<evidence type="ECO:0000313" key="4">
    <source>
        <dbReference type="EMBL" id="PRD68659.1"/>
    </source>
</evidence>
<dbReference type="Proteomes" id="UP000238326">
    <property type="component" value="Unassembled WGS sequence"/>
</dbReference>
<dbReference type="GO" id="GO:0009228">
    <property type="term" value="P:thiamine biosynthetic process"/>
    <property type="evidence" value="ECO:0007669"/>
    <property type="project" value="UniProtKB-KW"/>
</dbReference>
<organism evidence="4 5">
    <name type="scientific">Malikia spinosa</name>
    <dbReference type="NCBI Taxonomy" id="86180"/>
    <lineage>
        <taxon>Bacteria</taxon>
        <taxon>Pseudomonadati</taxon>
        <taxon>Pseudomonadota</taxon>
        <taxon>Betaproteobacteria</taxon>
        <taxon>Burkholderiales</taxon>
        <taxon>Comamonadaceae</taxon>
        <taxon>Malikia</taxon>
    </lineage>
</organism>
<dbReference type="Pfam" id="PF02581">
    <property type="entry name" value="TMP-TENI"/>
    <property type="match status" value="1"/>
</dbReference>
<dbReference type="OrthoDB" id="9810880at2"/>
<keyword evidence="5" id="KW-1185">Reference proteome</keyword>
<evidence type="ECO:0000256" key="1">
    <source>
        <dbReference type="ARBA" id="ARBA00004948"/>
    </source>
</evidence>
<reference evidence="4 5" key="1">
    <citation type="submission" date="2018-03" db="EMBL/GenBank/DDBJ databases">
        <title>Comparative genomics illustrates the genes involved in a hyperalkaliphilic mechanisms of Serpentinomonas isolated from highly-alkaline calcium-rich serpentinized springs.</title>
        <authorList>
            <person name="Suzuki S."/>
            <person name="Ishii S."/>
            <person name="Walworth N."/>
            <person name="Bird L."/>
            <person name="Kuenen J.G."/>
            <person name="Nealson K.H."/>
        </authorList>
    </citation>
    <scope>NUCLEOTIDE SEQUENCE [LARGE SCALE GENOMIC DNA]</scope>
    <source>
        <strain evidence="4 5">83</strain>
    </source>
</reference>
<dbReference type="PANTHER" id="PTHR20857:SF15">
    <property type="entry name" value="THIAMINE-PHOSPHATE SYNTHASE"/>
    <property type="match status" value="1"/>
</dbReference>
<dbReference type="SUPFAM" id="SSF51391">
    <property type="entry name" value="Thiamin phosphate synthase"/>
    <property type="match status" value="1"/>
</dbReference>
<dbReference type="GO" id="GO:0004789">
    <property type="term" value="F:thiamine-phosphate diphosphorylase activity"/>
    <property type="evidence" value="ECO:0007669"/>
    <property type="project" value="TreeGrafter"/>
</dbReference>
<proteinExistence type="predicted"/>
<protein>
    <submittedName>
        <fullName evidence="4">Thiamine phosphate synthase</fullName>
    </submittedName>
</protein>
<dbReference type="InterPro" id="IPR022998">
    <property type="entry name" value="ThiamineP_synth_TenI"/>
</dbReference>
<dbReference type="Gene3D" id="3.20.20.70">
    <property type="entry name" value="Aldolase class I"/>
    <property type="match status" value="1"/>
</dbReference>
<dbReference type="EMBL" id="PVLR01000024">
    <property type="protein sequence ID" value="PRD68659.1"/>
    <property type="molecule type" value="Genomic_DNA"/>
</dbReference>
<comment type="caution">
    <text evidence="4">The sequence shown here is derived from an EMBL/GenBank/DDBJ whole genome shotgun (WGS) entry which is preliminary data.</text>
</comment>
<dbReference type="CDD" id="cd00564">
    <property type="entry name" value="TMP_TenI"/>
    <property type="match status" value="1"/>
</dbReference>
<evidence type="ECO:0000259" key="3">
    <source>
        <dbReference type="Pfam" id="PF02581"/>
    </source>
</evidence>
<dbReference type="InterPro" id="IPR036206">
    <property type="entry name" value="ThiamineP_synth_sf"/>
</dbReference>
<dbReference type="InterPro" id="IPR013785">
    <property type="entry name" value="Aldolase_TIM"/>
</dbReference>
<dbReference type="AlphaFoldDB" id="A0A2S9KDX2"/>